<proteinExistence type="predicted"/>
<dbReference type="OrthoDB" id="422637at2759"/>
<dbReference type="GO" id="GO:0007031">
    <property type="term" value="P:peroxisome organization"/>
    <property type="evidence" value="ECO:0007669"/>
    <property type="project" value="TreeGrafter"/>
</dbReference>
<evidence type="ECO:0000256" key="1">
    <source>
        <dbReference type="ARBA" id="ARBA00022448"/>
    </source>
</evidence>
<comment type="caution">
    <text evidence="6">The sequence shown here is derived from an EMBL/GenBank/DDBJ whole genome shotgun (WGS) entry which is preliminary data.</text>
</comment>
<accession>A0A9W8HEV5</accession>
<dbReference type="InterPro" id="IPR050835">
    <property type="entry name" value="ABC_transporter_sub-D"/>
</dbReference>
<feature type="region of interest" description="Disordered" evidence="5">
    <location>
        <begin position="424"/>
        <end position="509"/>
    </location>
</feature>
<dbReference type="GO" id="GO:0042626">
    <property type="term" value="F:ATPase-coupled transmembrane transporter activity"/>
    <property type="evidence" value="ECO:0007669"/>
    <property type="project" value="TreeGrafter"/>
</dbReference>
<organism evidence="6 7">
    <name type="scientific">Coemansia interrupta</name>
    <dbReference type="NCBI Taxonomy" id="1126814"/>
    <lineage>
        <taxon>Eukaryota</taxon>
        <taxon>Fungi</taxon>
        <taxon>Fungi incertae sedis</taxon>
        <taxon>Zoopagomycota</taxon>
        <taxon>Kickxellomycotina</taxon>
        <taxon>Kickxellomycetes</taxon>
        <taxon>Kickxellales</taxon>
        <taxon>Kickxellaceae</taxon>
        <taxon>Coemansia</taxon>
    </lineage>
</organism>
<evidence type="ECO:0000256" key="5">
    <source>
        <dbReference type="SAM" id="MobiDB-lite"/>
    </source>
</evidence>
<feature type="compositionally biased region" description="Low complexity" evidence="5">
    <location>
        <begin position="437"/>
        <end position="461"/>
    </location>
</feature>
<keyword evidence="4" id="KW-0472">Membrane</keyword>
<keyword evidence="6" id="KW-0067">ATP-binding</keyword>
<keyword evidence="1" id="KW-0813">Transport</keyword>
<dbReference type="GO" id="GO:0006635">
    <property type="term" value="P:fatty acid beta-oxidation"/>
    <property type="evidence" value="ECO:0007669"/>
    <property type="project" value="TreeGrafter"/>
</dbReference>
<name>A0A9W8HEV5_9FUNG</name>
<dbReference type="GO" id="GO:0005324">
    <property type="term" value="F:long-chain fatty acid transmembrane transporter activity"/>
    <property type="evidence" value="ECO:0007669"/>
    <property type="project" value="TreeGrafter"/>
</dbReference>
<dbReference type="GO" id="GO:0005778">
    <property type="term" value="C:peroxisomal membrane"/>
    <property type="evidence" value="ECO:0007669"/>
    <property type="project" value="TreeGrafter"/>
</dbReference>
<reference evidence="6" key="1">
    <citation type="submission" date="2022-07" db="EMBL/GenBank/DDBJ databases">
        <title>Phylogenomic reconstructions and comparative analyses of Kickxellomycotina fungi.</title>
        <authorList>
            <person name="Reynolds N.K."/>
            <person name="Stajich J.E."/>
            <person name="Barry K."/>
            <person name="Grigoriev I.V."/>
            <person name="Crous P."/>
            <person name="Smith M.E."/>
        </authorList>
    </citation>
    <scope>NUCLEOTIDE SEQUENCE</scope>
    <source>
        <strain evidence="6">BCRC 34489</strain>
    </source>
</reference>
<evidence type="ECO:0000313" key="7">
    <source>
        <dbReference type="Proteomes" id="UP001140172"/>
    </source>
</evidence>
<protein>
    <submittedName>
        <fullName evidence="6">ATP-binding cassette sub- D member 1</fullName>
    </submittedName>
</protein>
<dbReference type="PANTHER" id="PTHR11384:SF59">
    <property type="entry name" value="LYSOSOMAL COBALAMIN TRANSPORTER ABCD4"/>
    <property type="match status" value="1"/>
</dbReference>
<keyword evidence="7" id="KW-1185">Reference proteome</keyword>
<evidence type="ECO:0000256" key="2">
    <source>
        <dbReference type="ARBA" id="ARBA00022692"/>
    </source>
</evidence>
<dbReference type="GO" id="GO:0005524">
    <property type="term" value="F:ATP binding"/>
    <property type="evidence" value="ECO:0007669"/>
    <property type="project" value="UniProtKB-KW"/>
</dbReference>
<evidence type="ECO:0000256" key="4">
    <source>
        <dbReference type="ARBA" id="ARBA00023136"/>
    </source>
</evidence>
<feature type="region of interest" description="Disordered" evidence="5">
    <location>
        <begin position="341"/>
        <end position="405"/>
    </location>
</feature>
<evidence type="ECO:0000256" key="3">
    <source>
        <dbReference type="ARBA" id="ARBA00022989"/>
    </source>
</evidence>
<dbReference type="GO" id="GO:0015910">
    <property type="term" value="P:long-chain fatty acid import into peroxisome"/>
    <property type="evidence" value="ECO:0007669"/>
    <property type="project" value="TreeGrafter"/>
</dbReference>
<gene>
    <name evidence="6" type="primary">ABCD1</name>
    <name evidence="6" type="ORF">GGI15_003624</name>
</gene>
<dbReference type="PANTHER" id="PTHR11384">
    <property type="entry name" value="ATP-BINDING CASSETTE, SUB-FAMILY D MEMBER"/>
    <property type="match status" value="1"/>
</dbReference>
<dbReference type="Proteomes" id="UP001140172">
    <property type="component" value="Unassembled WGS sequence"/>
</dbReference>
<evidence type="ECO:0000313" key="6">
    <source>
        <dbReference type="EMBL" id="KAJ2780184.1"/>
    </source>
</evidence>
<dbReference type="AlphaFoldDB" id="A0A9W8HEV5"/>
<feature type="compositionally biased region" description="Basic and acidic residues" evidence="5">
    <location>
        <begin position="375"/>
        <end position="397"/>
    </location>
</feature>
<sequence length="517" mass="55900">MHPARWEEAPSAITLEDARILPSAYAATTAAPPFDSLTLHIDHGHHTLLLAPKPHADSLTRLLLGDHSRLAHGRLRSPRPHVHVMHVGGRVYVRPGSSSLWDLLIFPHDKLQSIRRGIREPQLAAVLRHMDFGFLLQRASDDWGRTVDWNKVLGPGELYAVAICRMLYHSPRFALIDAALACLRGDQRAQLFAAARIHCISLVAMCDGGAYEQDPAFGYVLRPQDGAWVFEQRHAEPAFDADAPQYVWSVGGATAAAAADEEAQRRLQRRTSTLSQCSTTERRWRGVDATGETLPSRRQSAVISPSLTARSSLSDLGAVAMDTATRMQSIESALAKYAATVSGGSSNHAKPLKRAPLGGPRMFAAPAVEPATKNAESESKHIESQIKQAESESKLAECEPETDELVSADTLTEGSLPHDVAAHLADEAPRSYRRSTRSSFSSSSRTPPQSSSSVDSLGSAPAAAAVSLPEGERLYSRSPSMRQQKPRVLKAPGPSRIPRPPTSSSIDGDLAAAFSNL</sequence>
<dbReference type="EMBL" id="JANBUM010000261">
    <property type="protein sequence ID" value="KAJ2780184.1"/>
    <property type="molecule type" value="Genomic_DNA"/>
</dbReference>
<keyword evidence="2" id="KW-0812">Transmembrane</keyword>
<dbReference type="GO" id="GO:0042760">
    <property type="term" value="P:very long-chain fatty acid catabolic process"/>
    <property type="evidence" value="ECO:0007669"/>
    <property type="project" value="TreeGrafter"/>
</dbReference>
<keyword evidence="6" id="KW-0547">Nucleotide-binding</keyword>
<keyword evidence="3" id="KW-1133">Transmembrane helix</keyword>